<dbReference type="InterPro" id="IPR038740">
    <property type="entry name" value="BioF2-like_GNAT_dom"/>
</dbReference>
<protein>
    <submittedName>
        <fullName evidence="2">GNAT family N-acetyltransferase</fullName>
    </submittedName>
</protein>
<proteinExistence type="predicted"/>
<dbReference type="OrthoDB" id="9785911at2"/>
<name>A0A4V1RL25_9ACTN</name>
<evidence type="ECO:0000313" key="2">
    <source>
        <dbReference type="EMBL" id="RYB94302.1"/>
    </source>
</evidence>
<reference evidence="2 3" key="1">
    <citation type="submission" date="2019-01" db="EMBL/GenBank/DDBJ databases">
        <title>Novel species of Nocardioides.</title>
        <authorList>
            <person name="Liu Q."/>
            <person name="Xin Y.-H."/>
        </authorList>
    </citation>
    <scope>NUCLEOTIDE SEQUENCE [LARGE SCALE GENOMIC DNA]</scope>
    <source>
        <strain evidence="2 3">CGMCC 4.6882</strain>
    </source>
</reference>
<dbReference type="Gene3D" id="3.40.630.30">
    <property type="match status" value="1"/>
</dbReference>
<dbReference type="AlphaFoldDB" id="A0A4V1RL25"/>
<dbReference type="InterPro" id="IPR016181">
    <property type="entry name" value="Acyl_CoA_acyltransferase"/>
</dbReference>
<dbReference type="Pfam" id="PF13480">
    <property type="entry name" value="Acetyltransf_6"/>
    <property type="match status" value="1"/>
</dbReference>
<comment type="caution">
    <text evidence="2">The sequence shown here is derived from an EMBL/GenBank/DDBJ whole genome shotgun (WGS) entry which is preliminary data.</text>
</comment>
<dbReference type="Proteomes" id="UP000294071">
    <property type="component" value="Unassembled WGS sequence"/>
</dbReference>
<accession>A0A4V1RL25</accession>
<dbReference type="GO" id="GO:0016740">
    <property type="term" value="F:transferase activity"/>
    <property type="evidence" value="ECO:0007669"/>
    <property type="project" value="UniProtKB-KW"/>
</dbReference>
<dbReference type="EMBL" id="SDWT01000001">
    <property type="protein sequence ID" value="RYB94302.1"/>
    <property type="molecule type" value="Genomic_DNA"/>
</dbReference>
<dbReference type="RefSeq" id="WP_129399655.1">
    <property type="nucleotide sequence ID" value="NZ_SDWT01000001.1"/>
</dbReference>
<keyword evidence="3" id="KW-1185">Reference proteome</keyword>
<evidence type="ECO:0000313" key="3">
    <source>
        <dbReference type="Proteomes" id="UP000294071"/>
    </source>
</evidence>
<sequence length="344" mass="38153">MTAPRIEVPGSAEWHRLWEATGREPFAHPSYLGLTAGPGERVVGVCWSDAGGEVLLPLLLRPLPSGPGLQDLEGDWTDAVSPYGYGGPFVTGEPDLAAFFAALRGWMRDEHVLTGFVRASLGVRLPPDDVAGGYEAVHLTDNVVVSLDREPEDRWQHYDRKVRKNVNKARRHDLRVEVRDDFGDVAEFVSVYHGTMDRRGADGRYWFDAAYFEGIRDRLAGSYWVADVRDLEGRVVSTELVLRSDTRCYSFLGGTHADAFPMAPNDLLKHAVIDHAAGSGLTGYVLGGGYQPGDGIFRYKRAFDPDGVVAFHGVRLTSSTDTYERLRALRPDVDPRFFPAYRSP</sequence>
<organism evidence="2 3">
    <name type="scientific">Nocardioides oleivorans</name>
    <dbReference type="NCBI Taxonomy" id="273676"/>
    <lineage>
        <taxon>Bacteria</taxon>
        <taxon>Bacillati</taxon>
        <taxon>Actinomycetota</taxon>
        <taxon>Actinomycetes</taxon>
        <taxon>Propionibacteriales</taxon>
        <taxon>Nocardioidaceae</taxon>
        <taxon>Nocardioides</taxon>
    </lineage>
</organism>
<dbReference type="SUPFAM" id="SSF55729">
    <property type="entry name" value="Acyl-CoA N-acyltransferases (Nat)"/>
    <property type="match status" value="1"/>
</dbReference>
<evidence type="ECO:0000259" key="1">
    <source>
        <dbReference type="Pfam" id="PF13480"/>
    </source>
</evidence>
<gene>
    <name evidence="2" type="ORF">EUA93_08065</name>
</gene>
<feature type="domain" description="BioF2-like acetyltransferase" evidence="1">
    <location>
        <begin position="160"/>
        <end position="301"/>
    </location>
</feature>
<keyword evidence="2" id="KW-0808">Transferase</keyword>